<comment type="function">
    <text evidence="8">Phosphorylates Ins(1,3,4,5,6)P5 at position 2 to form Ins(1,2,3,4,5,6)P6 (InsP6 or phytate).</text>
</comment>
<accession>A0A067Q231</accession>
<evidence type="ECO:0000256" key="1">
    <source>
        <dbReference type="ARBA" id="ARBA00001774"/>
    </source>
</evidence>
<reference evidence="11" key="1">
    <citation type="journal article" date="2014" name="Proc. Natl. Acad. Sci. U.S.A.">
        <title>Extensive sampling of basidiomycete genomes demonstrates inadequacy of the white-rot/brown-rot paradigm for wood decay fungi.</title>
        <authorList>
            <person name="Riley R."/>
            <person name="Salamov A.A."/>
            <person name="Brown D.W."/>
            <person name="Nagy L.G."/>
            <person name="Floudas D."/>
            <person name="Held B.W."/>
            <person name="Levasseur A."/>
            <person name="Lombard V."/>
            <person name="Morin E."/>
            <person name="Otillar R."/>
            <person name="Lindquist E.A."/>
            <person name="Sun H."/>
            <person name="LaButti K.M."/>
            <person name="Schmutz J."/>
            <person name="Jabbour D."/>
            <person name="Luo H."/>
            <person name="Baker S.E."/>
            <person name="Pisabarro A.G."/>
            <person name="Walton J.D."/>
            <person name="Blanchette R.A."/>
            <person name="Henrissat B."/>
            <person name="Martin F."/>
            <person name="Cullen D."/>
            <person name="Hibbett D.S."/>
            <person name="Grigoriev I.V."/>
        </authorList>
    </citation>
    <scope>NUCLEOTIDE SEQUENCE [LARGE SCALE GENOMIC DNA]</scope>
    <source>
        <strain evidence="11">MUCL 33604</strain>
    </source>
</reference>
<comment type="catalytic activity">
    <reaction evidence="1 8">
        <text>1D-myo-inositol 1,3,4,5,6-pentakisphosphate + ATP = 1D-myo-inositol hexakisphosphate + ADP + H(+)</text>
        <dbReference type="Rhea" id="RHEA:20313"/>
        <dbReference type="ChEBI" id="CHEBI:15378"/>
        <dbReference type="ChEBI" id="CHEBI:30616"/>
        <dbReference type="ChEBI" id="CHEBI:57733"/>
        <dbReference type="ChEBI" id="CHEBI:58130"/>
        <dbReference type="ChEBI" id="CHEBI:456216"/>
        <dbReference type="EC" id="2.7.1.158"/>
    </reaction>
</comment>
<dbReference type="GO" id="GO:0005524">
    <property type="term" value="F:ATP binding"/>
    <property type="evidence" value="ECO:0007669"/>
    <property type="project" value="UniProtKB-KW"/>
</dbReference>
<dbReference type="STRING" id="933084.A0A067Q231"/>
<evidence type="ECO:0000313" key="10">
    <source>
        <dbReference type="EMBL" id="KDQ61128.1"/>
    </source>
</evidence>
<dbReference type="OrthoDB" id="272370at2759"/>
<keyword evidence="5 8" id="KW-0547">Nucleotide-binding</keyword>
<keyword evidence="6 8" id="KW-0418">Kinase</keyword>
<dbReference type="EMBL" id="KL197713">
    <property type="protein sequence ID" value="KDQ61128.1"/>
    <property type="molecule type" value="Genomic_DNA"/>
</dbReference>
<dbReference type="PANTHER" id="PTHR14456">
    <property type="entry name" value="INOSITOL POLYPHOSPHATE KINASE 1"/>
    <property type="match status" value="1"/>
</dbReference>
<evidence type="ECO:0000256" key="8">
    <source>
        <dbReference type="RuleBase" id="RU364126"/>
    </source>
</evidence>
<proteinExistence type="predicted"/>
<comment type="domain">
    <text evidence="8">The EXKPK motif is conserved in inositol-pentakisphosphate 2-kinases of both family 1 and 2.</text>
</comment>
<dbReference type="GO" id="GO:0032958">
    <property type="term" value="P:inositol phosphate biosynthetic process"/>
    <property type="evidence" value="ECO:0007669"/>
    <property type="project" value="TreeGrafter"/>
</dbReference>
<protein>
    <recommendedName>
        <fullName evidence="3 8">Inositol-pentakisphosphate 2-kinase</fullName>
        <ecNumber evidence="2 8">2.7.1.158</ecNumber>
    </recommendedName>
</protein>
<evidence type="ECO:0000256" key="7">
    <source>
        <dbReference type="ARBA" id="ARBA00022840"/>
    </source>
</evidence>
<evidence type="ECO:0000256" key="9">
    <source>
        <dbReference type="SAM" id="MobiDB-lite"/>
    </source>
</evidence>
<organism evidence="10 11">
    <name type="scientific">Jaapia argillacea MUCL 33604</name>
    <dbReference type="NCBI Taxonomy" id="933084"/>
    <lineage>
        <taxon>Eukaryota</taxon>
        <taxon>Fungi</taxon>
        <taxon>Dikarya</taxon>
        <taxon>Basidiomycota</taxon>
        <taxon>Agaricomycotina</taxon>
        <taxon>Agaricomycetes</taxon>
        <taxon>Agaricomycetidae</taxon>
        <taxon>Jaapiales</taxon>
        <taxon>Jaapiaceae</taxon>
        <taxon>Jaapia</taxon>
    </lineage>
</organism>
<dbReference type="InParanoid" id="A0A067Q231"/>
<dbReference type="AlphaFoldDB" id="A0A067Q231"/>
<dbReference type="InterPro" id="IPR009286">
    <property type="entry name" value="Ins_P5_2-kin"/>
</dbReference>
<evidence type="ECO:0000256" key="3">
    <source>
        <dbReference type="ARBA" id="ARBA00014846"/>
    </source>
</evidence>
<feature type="region of interest" description="Disordered" evidence="9">
    <location>
        <begin position="49"/>
        <end position="68"/>
    </location>
</feature>
<dbReference type="Pfam" id="PF06090">
    <property type="entry name" value="Ins_P5_2-kin"/>
    <property type="match status" value="1"/>
</dbReference>
<keyword evidence="11" id="KW-1185">Reference proteome</keyword>
<dbReference type="Proteomes" id="UP000027265">
    <property type="component" value="Unassembled WGS sequence"/>
</dbReference>
<name>A0A067Q231_9AGAM</name>
<evidence type="ECO:0000256" key="4">
    <source>
        <dbReference type="ARBA" id="ARBA00022679"/>
    </source>
</evidence>
<sequence>MAQPSPQISQTLPEHWQYISEGGATVVLSYSGPPNPIFDKTVLRLRKSVGDGSNSTAHPMPSRACGEEPDDPMVEFQETIIHRLIPQAYLPRLQTVSVDADWLSRISTAVEAARPYRRREKDHIDLTKRKAILGTDLVGSEPWAVEIKPKWGFLPSPSHLSPESLLIKRTTCRYCMHSHLKSLRGEATAEAYCPLDLFSGDPDRIGKAIGCLWDAWVDQKGRVNNLKVFVEGEIVEPHDNTSMDNLRKVFDHNQLDVQNVRSTFIQTITSILQSTPVLATLSTLQRSLDALDIEGLSSLYSRLNATDRTDWWSSNLLLEPTISEYSSFLDLFLESHSSMDHANPPVTADIARYYTLAYLLSATFKDCSIILRPALFSPASMKSTVDEDLRSSPVPIIDLDMKSTRKFPAWDRLDRAIVDMYRAVEPEKRRICLDGAQPTSTC</sequence>
<evidence type="ECO:0000256" key="2">
    <source>
        <dbReference type="ARBA" id="ARBA00012023"/>
    </source>
</evidence>
<keyword evidence="7 8" id="KW-0067">ATP-binding</keyword>
<gene>
    <name evidence="10" type="ORF">JAAARDRAFT_573112</name>
</gene>
<evidence type="ECO:0000256" key="5">
    <source>
        <dbReference type="ARBA" id="ARBA00022741"/>
    </source>
</evidence>
<dbReference type="HOGENOM" id="CLU_033188_1_0_1"/>
<keyword evidence="4 8" id="KW-0808">Transferase</keyword>
<evidence type="ECO:0000256" key="6">
    <source>
        <dbReference type="ARBA" id="ARBA00022777"/>
    </source>
</evidence>
<dbReference type="GO" id="GO:0035299">
    <property type="term" value="F:inositol-1,3,4,5,6-pentakisphosphate 2-kinase activity"/>
    <property type="evidence" value="ECO:0007669"/>
    <property type="project" value="UniProtKB-EC"/>
</dbReference>
<dbReference type="Gene3D" id="3.30.200.110">
    <property type="entry name" value="Inositol-pentakisphosphate 2-kinase, N-lobe"/>
    <property type="match status" value="1"/>
</dbReference>
<dbReference type="InterPro" id="IPR043001">
    <property type="entry name" value="IP5_2-K_N_lobe"/>
</dbReference>
<dbReference type="GO" id="GO:0005634">
    <property type="term" value="C:nucleus"/>
    <property type="evidence" value="ECO:0007669"/>
    <property type="project" value="TreeGrafter"/>
</dbReference>
<dbReference type="EC" id="2.7.1.158" evidence="2 8"/>
<evidence type="ECO:0000313" key="11">
    <source>
        <dbReference type="Proteomes" id="UP000027265"/>
    </source>
</evidence>
<dbReference type="PANTHER" id="PTHR14456:SF2">
    <property type="entry name" value="INOSITOL-PENTAKISPHOSPHATE 2-KINASE"/>
    <property type="match status" value="1"/>
</dbReference>